<accession>A0A1F6EZ79</accession>
<name>A0A1F6EZ79_9BACT</name>
<protein>
    <submittedName>
        <fullName evidence="1">Uncharacterized protein</fullName>
    </submittedName>
</protein>
<gene>
    <name evidence="1" type="ORF">A3J11_00545</name>
</gene>
<dbReference type="Proteomes" id="UP000178919">
    <property type="component" value="Unassembled WGS sequence"/>
</dbReference>
<reference evidence="1 2" key="1">
    <citation type="journal article" date="2016" name="Nat. Commun.">
        <title>Thousands of microbial genomes shed light on interconnected biogeochemical processes in an aquifer system.</title>
        <authorList>
            <person name="Anantharaman K."/>
            <person name="Brown C.T."/>
            <person name="Hug L.A."/>
            <person name="Sharon I."/>
            <person name="Castelle C.J."/>
            <person name="Probst A.J."/>
            <person name="Thomas B.C."/>
            <person name="Singh A."/>
            <person name="Wilkins M.J."/>
            <person name="Karaoz U."/>
            <person name="Brodie E.L."/>
            <person name="Williams K.H."/>
            <person name="Hubbard S.S."/>
            <person name="Banfield J.F."/>
        </authorList>
    </citation>
    <scope>NUCLEOTIDE SEQUENCE [LARGE SCALE GENOMIC DNA]</scope>
</reference>
<evidence type="ECO:0000313" key="2">
    <source>
        <dbReference type="Proteomes" id="UP000178919"/>
    </source>
</evidence>
<proteinExistence type="predicted"/>
<organism evidence="1 2">
    <name type="scientific">Candidatus Kaiserbacteria bacterium RIFCSPLOWO2_02_FULL_55_12</name>
    <dbReference type="NCBI Taxonomy" id="1798522"/>
    <lineage>
        <taxon>Bacteria</taxon>
        <taxon>Candidatus Kaiseribacteriota</taxon>
    </lineage>
</organism>
<dbReference type="AlphaFoldDB" id="A0A1F6EZ79"/>
<evidence type="ECO:0000313" key="1">
    <source>
        <dbReference type="EMBL" id="OGG78927.1"/>
    </source>
</evidence>
<comment type="caution">
    <text evidence="1">The sequence shown here is derived from an EMBL/GenBank/DDBJ whole genome shotgun (WGS) entry which is preliminary data.</text>
</comment>
<sequence length="562" mass="58425">MAIFMTSVFSFYGPHPVHAQGIDGVPTGDWVTRIKTGLTYIQTELIHALEVTGTAAEVAQQVNAYVLQPLAFVLSGNLIRALTGSVVAFVIGRANGTGVPQFIVDVQKSMQTVADGQALAFFNQLGRNSNSPFASSINSSLRNNYLSKTSLEGFWRSNMSMLARTSPNVNGYLAGRWSQGGVRAWFALTTRSSLDNPYTGFYNTQSALAAVVGPGAGGATGARKAEVDWGQGFMSWCSPEEGATANADAVYTEADANAAYQTCVDNGGTMESCQPAYESYQALIGQPRNTVQGVNPGDTCRKADGTPGTIRTPGSTIKATLDKVLGGQQDQIVRMGNVGPQINQILGNITTVLQTVQFASQILGGPGSGGLFGVDAPTATNSRPRLIQYQNTPGSLGTNYSNVYQNTTTVADMQARIAQYQTAWNTIAAAANTASASITALANSCPAQASAAQSAIFNDIAPVLVEAQTASSTAATAAATVGRVQSGPQTGSAYTADMQALQTMSPTIQEVGNAQQEAIVRGEATANPFGSLTISGGSIVDRMNLLNTNAQALSASCVGTAI</sequence>
<dbReference type="EMBL" id="MFMJ01000034">
    <property type="protein sequence ID" value="OGG78927.1"/>
    <property type="molecule type" value="Genomic_DNA"/>
</dbReference>